<dbReference type="EMBL" id="CAJVQB010090536">
    <property type="protein sequence ID" value="CAG8848083.1"/>
    <property type="molecule type" value="Genomic_DNA"/>
</dbReference>
<feature type="non-terminal residue" evidence="1">
    <location>
        <position position="44"/>
    </location>
</feature>
<protein>
    <submittedName>
        <fullName evidence="1">10284_t:CDS:1</fullName>
    </submittedName>
</protein>
<reference evidence="1 2" key="1">
    <citation type="submission" date="2021-06" db="EMBL/GenBank/DDBJ databases">
        <authorList>
            <person name="Kallberg Y."/>
            <person name="Tangrot J."/>
            <person name="Rosling A."/>
        </authorList>
    </citation>
    <scope>NUCLEOTIDE SEQUENCE [LARGE SCALE GENOMIC DNA]</scope>
    <source>
        <strain evidence="1 2">120-4 pot B 10/14</strain>
    </source>
</reference>
<sequence>MKDQFIIGLNTETSNNTESDLKTRTIRIYPNKKGKVTEMNQYSK</sequence>
<keyword evidence="2" id="KW-1185">Reference proteome</keyword>
<organism evidence="1 2">
    <name type="scientific">Gigaspora margarita</name>
    <dbReference type="NCBI Taxonomy" id="4874"/>
    <lineage>
        <taxon>Eukaryota</taxon>
        <taxon>Fungi</taxon>
        <taxon>Fungi incertae sedis</taxon>
        <taxon>Mucoromycota</taxon>
        <taxon>Glomeromycotina</taxon>
        <taxon>Glomeromycetes</taxon>
        <taxon>Diversisporales</taxon>
        <taxon>Gigasporaceae</taxon>
        <taxon>Gigaspora</taxon>
    </lineage>
</organism>
<evidence type="ECO:0000313" key="2">
    <source>
        <dbReference type="Proteomes" id="UP000789901"/>
    </source>
</evidence>
<comment type="caution">
    <text evidence="1">The sequence shown here is derived from an EMBL/GenBank/DDBJ whole genome shotgun (WGS) entry which is preliminary data.</text>
</comment>
<accession>A0ABN7X5F4</accession>
<evidence type="ECO:0000313" key="1">
    <source>
        <dbReference type="EMBL" id="CAG8848083.1"/>
    </source>
</evidence>
<gene>
    <name evidence="1" type="ORF">GMARGA_LOCUS39003</name>
</gene>
<name>A0ABN7X5F4_GIGMA</name>
<dbReference type="Proteomes" id="UP000789901">
    <property type="component" value="Unassembled WGS sequence"/>
</dbReference>
<proteinExistence type="predicted"/>